<protein>
    <recommendedName>
        <fullName evidence="2">DUF4220 domain-containing protein</fullName>
    </recommendedName>
</protein>
<evidence type="ECO:0000259" key="2">
    <source>
        <dbReference type="Pfam" id="PF13968"/>
    </source>
</evidence>
<dbReference type="Pfam" id="PF13968">
    <property type="entry name" value="DUF4220"/>
    <property type="match status" value="1"/>
</dbReference>
<dbReference type="STRING" id="4555.A0A368S4A6"/>
<feature type="compositionally biased region" description="Pro residues" evidence="1">
    <location>
        <begin position="242"/>
        <end position="254"/>
    </location>
</feature>
<feature type="compositionally biased region" description="Low complexity" evidence="1">
    <location>
        <begin position="181"/>
        <end position="195"/>
    </location>
</feature>
<dbReference type="PANTHER" id="PTHR31325">
    <property type="entry name" value="OS01G0798800 PROTEIN-RELATED"/>
    <property type="match status" value="1"/>
</dbReference>
<reference evidence="3" key="2">
    <citation type="submission" date="2015-07" db="EMBL/GenBank/DDBJ databases">
        <authorList>
            <person name="Noorani M."/>
        </authorList>
    </citation>
    <scope>NUCLEOTIDE SEQUENCE</scope>
    <source>
        <strain evidence="3">Yugu1</strain>
    </source>
</reference>
<feature type="region of interest" description="Disordered" evidence="1">
    <location>
        <begin position="176"/>
        <end position="261"/>
    </location>
</feature>
<dbReference type="InterPro" id="IPR025315">
    <property type="entry name" value="DUF4220"/>
</dbReference>
<dbReference type="EMBL" id="CM003535">
    <property type="protein sequence ID" value="RCV37287.1"/>
    <property type="molecule type" value="Genomic_DNA"/>
</dbReference>
<evidence type="ECO:0000313" key="3">
    <source>
        <dbReference type="EMBL" id="RCV37287.1"/>
    </source>
</evidence>
<evidence type="ECO:0000256" key="1">
    <source>
        <dbReference type="SAM" id="MobiDB-lite"/>
    </source>
</evidence>
<reference evidence="3" key="1">
    <citation type="journal article" date="2012" name="Nat. Biotechnol.">
        <title>Reference genome sequence of the model plant Setaria.</title>
        <authorList>
            <person name="Bennetzen J.L."/>
            <person name="Schmutz J."/>
            <person name="Wang H."/>
            <person name="Percifield R."/>
            <person name="Hawkins J."/>
            <person name="Pontaroli A.C."/>
            <person name="Estep M."/>
            <person name="Feng L."/>
            <person name="Vaughn J.N."/>
            <person name="Grimwood J."/>
            <person name="Jenkins J."/>
            <person name="Barry K."/>
            <person name="Lindquist E."/>
            <person name="Hellsten U."/>
            <person name="Deshpande S."/>
            <person name="Wang X."/>
            <person name="Wu X."/>
            <person name="Mitros T."/>
            <person name="Triplett J."/>
            <person name="Yang X."/>
            <person name="Ye C.Y."/>
            <person name="Mauro-Herrera M."/>
            <person name="Wang L."/>
            <person name="Li P."/>
            <person name="Sharma M."/>
            <person name="Sharma R."/>
            <person name="Ronald P.C."/>
            <person name="Panaud O."/>
            <person name="Kellogg E.A."/>
            <person name="Brutnell T.P."/>
            <person name="Doust A.N."/>
            <person name="Tuskan G.A."/>
            <person name="Rokhsar D."/>
            <person name="Devos K.M."/>
        </authorList>
    </citation>
    <scope>NUCLEOTIDE SEQUENCE [LARGE SCALE GENOMIC DNA]</scope>
    <source>
        <strain evidence="3">Yugu1</strain>
    </source>
</reference>
<proteinExistence type="predicted"/>
<dbReference type="AlphaFoldDB" id="A0A368S4A6"/>
<organism evidence="3">
    <name type="scientific">Setaria italica</name>
    <name type="common">Foxtail millet</name>
    <name type="synonym">Panicum italicum</name>
    <dbReference type="NCBI Taxonomy" id="4555"/>
    <lineage>
        <taxon>Eukaryota</taxon>
        <taxon>Viridiplantae</taxon>
        <taxon>Streptophyta</taxon>
        <taxon>Embryophyta</taxon>
        <taxon>Tracheophyta</taxon>
        <taxon>Spermatophyta</taxon>
        <taxon>Magnoliopsida</taxon>
        <taxon>Liliopsida</taxon>
        <taxon>Poales</taxon>
        <taxon>Poaceae</taxon>
        <taxon>PACMAD clade</taxon>
        <taxon>Panicoideae</taxon>
        <taxon>Panicodae</taxon>
        <taxon>Paniceae</taxon>
        <taxon>Cenchrinae</taxon>
        <taxon>Setaria</taxon>
    </lineage>
</organism>
<sequence>MDYFSELVGWWEESQLRFLVLCSGDDAIAIYALATLFNRHKEGCASQIAKDQSSSRIEVVWAPILLMHLDGQDGITAYNIEDNELWRRHVLTALSRVTVGIYVFWKSWTSPSEETILWKTTLLVFAPGILKCFEKPWALKNACITSLTSMWRSVENGEINTLEAFVKAACKLWQDNPPLEPNNEGPPLEPNNEGPPLEPNNGPCPPLQLNNEGPPLEPNNEDPPLEPNNEGPPLHPNNEGPPLEPNDEGPPPLEPNNSCFL</sequence>
<dbReference type="OrthoDB" id="682798at2759"/>
<accession>A0A368S4A6</accession>
<feature type="compositionally biased region" description="Low complexity" evidence="1">
    <location>
        <begin position="227"/>
        <end position="241"/>
    </location>
</feature>
<feature type="domain" description="DUF4220" evidence="2">
    <location>
        <begin position="26"/>
        <end position="166"/>
    </location>
</feature>
<gene>
    <name evidence="3" type="ORF">SETIT_8G050700v2</name>
</gene>
<name>A0A368S4A6_SETIT</name>
<feature type="compositionally biased region" description="Pro residues" evidence="1">
    <location>
        <begin position="196"/>
        <end position="206"/>
    </location>
</feature>